<gene>
    <name evidence="1" type="ORF">psyc5s11_36770</name>
</gene>
<proteinExistence type="predicted"/>
<sequence length="69" mass="8310">MNTVNTDNLNETMKGYIIRACRIIECDDKEVKKLFNGLRWSIDEMTMEDARREYEKYRSGKIQFKGKRQ</sequence>
<dbReference type="RefSeq" id="WP_224033937.1">
    <property type="nucleotide sequence ID" value="NZ_AP024849.1"/>
</dbReference>
<evidence type="ECO:0000313" key="2">
    <source>
        <dbReference type="Proteomes" id="UP000824633"/>
    </source>
</evidence>
<organism evidence="1 2">
    <name type="scientific">Clostridium gelidum</name>
    <dbReference type="NCBI Taxonomy" id="704125"/>
    <lineage>
        <taxon>Bacteria</taxon>
        <taxon>Bacillati</taxon>
        <taxon>Bacillota</taxon>
        <taxon>Clostridia</taxon>
        <taxon>Eubacteriales</taxon>
        <taxon>Clostridiaceae</taxon>
        <taxon>Clostridium</taxon>
    </lineage>
</organism>
<dbReference type="EMBL" id="AP024849">
    <property type="protein sequence ID" value="BCZ47610.1"/>
    <property type="molecule type" value="Genomic_DNA"/>
</dbReference>
<reference evidence="2" key="1">
    <citation type="submission" date="2021-07" db="EMBL/GenBank/DDBJ databases">
        <title>Complete genome sequencing of a Clostridium isolate.</title>
        <authorList>
            <person name="Ueki A."/>
            <person name="Tonouchi A."/>
        </authorList>
    </citation>
    <scope>NUCLEOTIDE SEQUENCE [LARGE SCALE GENOMIC DNA]</scope>
    <source>
        <strain evidence="2">C5S11</strain>
    </source>
</reference>
<evidence type="ECO:0000313" key="1">
    <source>
        <dbReference type="EMBL" id="BCZ47610.1"/>
    </source>
</evidence>
<name>A0ABN6IZT1_9CLOT</name>
<keyword evidence="2" id="KW-1185">Reference proteome</keyword>
<accession>A0ABN6IZT1</accession>
<dbReference type="Proteomes" id="UP000824633">
    <property type="component" value="Chromosome"/>
</dbReference>
<protein>
    <submittedName>
        <fullName evidence="1">Uncharacterized protein</fullName>
    </submittedName>
</protein>